<feature type="compositionally biased region" description="Acidic residues" evidence="1">
    <location>
        <begin position="201"/>
        <end position="210"/>
    </location>
</feature>
<accession>A0ABP8FB75</accession>
<keyword evidence="3" id="KW-1185">Reference proteome</keyword>
<name>A0ABP8FB75_9BACT</name>
<dbReference type="InterPro" id="IPR059222">
    <property type="entry name" value="NGO0469-like"/>
</dbReference>
<evidence type="ECO:0000313" key="3">
    <source>
        <dbReference type="Proteomes" id="UP001501844"/>
    </source>
</evidence>
<reference evidence="3" key="1">
    <citation type="journal article" date="2019" name="Int. J. Syst. Evol. Microbiol.">
        <title>The Global Catalogue of Microorganisms (GCM) 10K type strain sequencing project: providing services to taxonomists for standard genome sequencing and annotation.</title>
        <authorList>
            <consortium name="The Broad Institute Genomics Platform"/>
            <consortium name="The Broad Institute Genome Sequencing Center for Infectious Disease"/>
            <person name="Wu L."/>
            <person name="Ma J."/>
        </authorList>
    </citation>
    <scope>NUCLEOTIDE SEQUENCE [LARGE SCALE GENOMIC DNA]</scope>
    <source>
        <strain evidence="3">JCM 17917</strain>
    </source>
</reference>
<dbReference type="Proteomes" id="UP001501844">
    <property type="component" value="Unassembled WGS sequence"/>
</dbReference>
<proteinExistence type="predicted"/>
<dbReference type="RefSeq" id="WP_345162772.1">
    <property type="nucleotide sequence ID" value="NZ_BAABGX010000001.1"/>
</dbReference>
<comment type="caution">
    <text evidence="2">The sequence shown here is derived from an EMBL/GenBank/DDBJ whole genome shotgun (WGS) entry which is preliminary data.</text>
</comment>
<sequence>MAIIATSNGSKSYTPVEAGNYVARCYSMVHIGTRLENILGTEKELNKVRLSFELPTELKVFKEEDGEQPYLVSKEYTLSMHEKSTLRKDLESWRGKAFTEEEAKSFDITKLLGVPCMLNIIHKQSKSGNPYAVISAISTMPKGLTCDPQINPTFEFSVAEFDIQKFAMLPEFLQEAVKESKEYKALQQPNHMEVAGSHGNEEDDDTGLPF</sequence>
<feature type="region of interest" description="Disordered" evidence="1">
    <location>
        <begin position="184"/>
        <end position="210"/>
    </location>
</feature>
<evidence type="ECO:0000313" key="2">
    <source>
        <dbReference type="EMBL" id="GAA4299610.1"/>
    </source>
</evidence>
<gene>
    <name evidence="2" type="ORF">GCM10023183_09060</name>
</gene>
<protein>
    <submittedName>
        <fullName evidence="2">Uncharacterized protein</fullName>
    </submittedName>
</protein>
<dbReference type="NCBIfam" id="NF046043">
    <property type="entry name" value="rep_init_NGO0469"/>
    <property type="match status" value="1"/>
</dbReference>
<organism evidence="2 3">
    <name type="scientific">Nibribacter koreensis</name>
    <dbReference type="NCBI Taxonomy" id="1084519"/>
    <lineage>
        <taxon>Bacteria</taxon>
        <taxon>Pseudomonadati</taxon>
        <taxon>Bacteroidota</taxon>
        <taxon>Cytophagia</taxon>
        <taxon>Cytophagales</taxon>
        <taxon>Hymenobacteraceae</taxon>
        <taxon>Nibribacter</taxon>
    </lineage>
</organism>
<dbReference type="EMBL" id="BAABGX010000001">
    <property type="protein sequence ID" value="GAA4299610.1"/>
    <property type="molecule type" value="Genomic_DNA"/>
</dbReference>
<evidence type="ECO:0000256" key="1">
    <source>
        <dbReference type="SAM" id="MobiDB-lite"/>
    </source>
</evidence>